<accession>A0ABU5E8E8</accession>
<keyword evidence="2 3" id="KW-0862">Zinc</keyword>
<evidence type="ECO:0000313" key="5">
    <source>
        <dbReference type="EMBL" id="MDY0882598.1"/>
    </source>
</evidence>
<dbReference type="Proteomes" id="UP001279642">
    <property type="component" value="Unassembled WGS sequence"/>
</dbReference>
<dbReference type="EMBL" id="JAXCLW010000002">
    <property type="protein sequence ID" value="MDY0882598.1"/>
    <property type="molecule type" value="Genomic_DNA"/>
</dbReference>
<keyword evidence="1 3" id="KW-0479">Metal-binding</keyword>
<comment type="function">
    <text evidence="3">Inhibits all the catalytic activities of DNA gyrase by preventing its interaction with DNA. Acts by binding directly to the C-terminal domain of GyrB, which probably disrupts DNA binding by the gyrase.</text>
</comment>
<dbReference type="Gene3D" id="3.30.50.10">
    <property type="entry name" value="Erythroid Transcription Factor GATA-1, subunit A"/>
    <property type="match status" value="1"/>
</dbReference>
<dbReference type="RefSeq" id="WP_320507670.1">
    <property type="nucleotide sequence ID" value="NZ_JAXCLW010000002.1"/>
</dbReference>
<feature type="region of interest" description="Disordered" evidence="4">
    <location>
        <begin position="46"/>
        <end position="68"/>
    </location>
</feature>
<comment type="cofactor">
    <cofactor evidence="3">
        <name>Zn(2+)</name>
        <dbReference type="ChEBI" id="CHEBI:29105"/>
    </cofactor>
    <text evidence="3">Binds 1 zinc ion.</text>
</comment>
<evidence type="ECO:0000256" key="2">
    <source>
        <dbReference type="ARBA" id="ARBA00022833"/>
    </source>
</evidence>
<comment type="subunit">
    <text evidence="3">Interacts with GyrB.</text>
</comment>
<evidence type="ECO:0000256" key="1">
    <source>
        <dbReference type="ARBA" id="ARBA00022723"/>
    </source>
</evidence>
<protein>
    <recommendedName>
        <fullName evidence="3">DNA gyrase inhibitor YacG</fullName>
    </recommendedName>
</protein>
<evidence type="ECO:0000256" key="4">
    <source>
        <dbReference type="SAM" id="MobiDB-lite"/>
    </source>
</evidence>
<evidence type="ECO:0000313" key="6">
    <source>
        <dbReference type="Proteomes" id="UP001279642"/>
    </source>
</evidence>
<feature type="binding site" evidence="3">
    <location>
        <position position="35"/>
    </location>
    <ligand>
        <name>Zn(2+)</name>
        <dbReference type="ChEBI" id="CHEBI:29105"/>
    </ligand>
</feature>
<dbReference type="PANTHER" id="PTHR36150">
    <property type="entry name" value="DNA GYRASE INHIBITOR YACG"/>
    <property type="match status" value="1"/>
</dbReference>
<feature type="binding site" evidence="3">
    <location>
        <position position="19"/>
    </location>
    <ligand>
        <name>Zn(2+)</name>
        <dbReference type="ChEBI" id="CHEBI:29105"/>
    </ligand>
</feature>
<dbReference type="InterPro" id="IPR013088">
    <property type="entry name" value="Znf_NHR/GATA"/>
</dbReference>
<reference evidence="5 6" key="1">
    <citation type="journal article" date="2016" name="Antonie Van Leeuwenhoek">
        <title>Dongia soli sp. nov., isolated from soil from Dokdo, Korea.</title>
        <authorList>
            <person name="Kim D.U."/>
            <person name="Lee H."/>
            <person name="Kim H."/>
            <person name="Kim S.G."/>
            <person name="Ka J.O."/>
        </authorList>
    </citation>
    <scope>NUCLEOTIDE SEQUENCE [LARGE SCALE GENOMIC DNA]</scope>
    <source>
        <strain evidence="5 6">D78</strain>
    </source>
</reference>
<proteinExistence type="inferred from homology"/>
<dbReference type="Pfam" id="PF03884">
    <property type="entry name" value="YacG"/>
    <property type="match status" value="1"/>
</dbReference>
<feature type="binding site" evidence="3">
    <location>
        <position position="16"/>
    </location>
    <ligand>
        <name>Zn(2+)</name>
        <dbReference type="ChEBI" id="CHEBI:29105"/>
    </ligand>
</feature>
<organism evidence="5 6">
    <name type="scientific">Dongia soli</name>
    <dbReference type="NCBI Taxonomy" id="600628"/>
    <lineage>
        <taxon>Bacteria</taxon>
        <taxon>Pseudomonadati</taxon>
        <taxon>Pseudomonadota</taxon>
        <taxon>Alphaproteobacteria</taxon>
        <taxon>Rhodospirillales</taxon>
        <taxon>Dongiaceae</taxon>
        <taxon>Dongia</taxon>
    </lineage>
</organism>
<dbReference type="PANTHER" id="PTHR36150:SF1">
    <property type="entry name" value="DNA GYRASE INHIBITOR YACG"/>
    <property type="match status" value="1"/>
</dbReference>
<comment type="similarity">
    <text evidence="3">Belongs to the DNA gyrase inhibitor YacG family.</text>
</comment>
<evidence type="ECO:0000256" key="3">
    <source>
        <dbReference type="HAMAP-Rule" id="MF_00649"/>
    </source>
</evidence>
<comment type="caution">
    <text evidence="5">The sequence shown here is derived from an EMBL/GenBank/DDBJ whole genome shotgun (WGS) entry which is preliminary data.</text>
</comment>
<keyword evidence="6" id="KW-1185">Reference proteome</keyword>
<feature type="binding site" evidence="3">
    <location>
        <position position="31"/>
    </location>
    <ligand>
        <name>Zn(2+)</name>
        <dbReference type="ChEBI" id="CHEBI:29105"/>
    </ligand>
</feature>
<dbReference type="InterPro" id="IPR005584">
    <property type="entry name" value="DNA_gyrase_inhibitor_YacG"/>
</dbReference>
<name>A0ABU5E8E8_9PROT</name>
<dbReference type="SUPFAM" id="SSF57716">
    <property type="entry name" value="Glucocorticoid receptor-like (DNA-binding domain)"/>
    <property type="match status" value="1"/>
</dbReference>
<gene>
    <name evidence="3 5" type="primary">yacG</name>
    <name evidence="5" type="ORF">SMD27_07070</name>
</gene>
<sequence>MPSDETANAAPKGGKCPICGKPPVQKFRPFCSQRCQHIDLGRWLGERYRISPDESPTEPPGEPGEDES</sequence>
<dbReference type="HAMAP" id="MF_00649">
    <property type="entry name" value="DNA_gyrase_inhibitor_YacG"/>
    <property type="match status" value="1"/>
</dbReference>